<keyword evidence="3" id="KW-1185">Reference proteome</keyword>
<organism evidence="2 3">
    <name type="scientific">Nocardia albiluteola</name>
    <dbReference type="NCBI Taxonomy" id="2842303"/>
    <lineage>
        <taxon>Bacteria</taxon>
        <taxon>Bacillati</taxon>
        <taxon>Actinomycetota</taxon>
        <taxon>Actinomycetes</taxon>
        <taxon>Mycobacteriales</taxon>
        <taxon>Nocardiaceae</taxon>
        <taxon>Nocardia</taxon>
    </lineage>
</organism>
<evidence type="ECO:0000256" key="1">
    <source>
        <dbReference type="SAM" id="SignalP"/>
    </source>
</evidence>
<keyword evidence="1" id="KW-0732">Signal</keyword>
<dbReference type="Proteomes" id="UP000733379">
    <property type="component" value="Unassembled WGS sequence"/>
</dbReference>
<name>A0ABS6AZQ0_9NOCA</name>
<evidence type="ECO:0000313" key="2">
    <source>
        <dbReference type="EMBL" id="MBU3063474.1"/>
    </source>
</evidence>
<sequence length="132" mass="13482">MDTLRRTGPIAVFAAVAAGLVLAAPQAAANTITNLTVAPGLGNGYGTGCSYQVSATVQQDPAHVILLDNGWEPRGGPNPVVSGASITWTWTPATSGQHTLEALYTYMGANVSRTITVEVGTGQNLGSACVVR</sequence>
<protein>
    <recommendedName>
        <fullName evidence="4">Ig-like domain-containing protein</fullName>
    </recommendedName>
</protein>
<evidence type="ECO:0000313" key="3">
    <source>
        <dbReference type="Proteomes" id="UP000733379"/>
    </source>
</evidence>
<accession>A0ABS6AZQ0</accession>
<dbReference type="RefSeq" id="WP_215918345.1">
    <property type="nucleotide sequence ID" value="NZ_JAHKNI010000005.1"/>
</dbReference>
<evidence type="ECO:0008006" key="4">
    <source>
        <dbReference type="Google" id="ProtNLM"/>
    </source>
</evidence>
<dbReference type="EMBL" id="JAHKNI010000005">
    <property type="protein sequence ID" value="MBU3063474.1"/>
    <property type="molecule type" value="Genomic_DNA"/>
</dbReference>
<gene>
    <name evidence="2" type="ORF">KO481_18295</name>
</gene>
<feature type="signal peptide" evidence="1">
    <location>
        <begin position="1"/>
        <end position="23"/>
    </location>
</feature>
<proteinExistence type="predicted"/>
<reference evidence="2 3" key="1">
    <citation type="submission" date="2021-06" db="EMBL/GenBank/DDBJ databases">
        <title>Actinomycetes sequencing.</title>
        <authorList>
            <person name="Shan Q."/>
        </authorList>
    </citation>
    <scope>NUCLEOTIDE SEQUENCE [LARGE SCALE GENOMIC DNA]</scope>
    <source>
        <strain evidence="2 3">NEAU-G5</strain>
    </source>
</reference>
<comment type="caution">
    <text evidence="2">The sequence shown here is derived from an EMBL/GenBank/DDBJ whole genome shotgun (WGS) entry which is preliminary data.</text>
</comment>
<feature type="chain" id="PRO_5045521630" description="Ig-like domain-containing protein" evidence="1">
    <location>
        <begin position="24"/>
        <end position="132"/>
    </location>
</feature>